<sequence length="252" mass="26145">MRSRPQRGAVVVVGEGGVLDVDDERVRTLIGGAHRCSCFFVDGCTRWPAASVPSRVSTTPGTLASKGILPRRGPGGLSPSRHRATTIRPRGFTYPLCSADTTEETGAAAEGDIVDTANAAGDFTTLTQAIEAAGLTETLKGPGPFTVFAPTDEAFEALPEGTLDELLADPTGDLAQILQYHVIEGEVPAADVLEMDGQTVATLQGGELTVEVEGENVALVDGNGTRINVVQTDVDATNGVIHVLDGVLMPPA</sequence>
<dbReference type="SUPFAM" id="SSF82153">
    <property type="entry name" value="FAS1 domain"/>
    <property type="match status" value="1"/>
</dbReference>
<dbReference type="FunFam" id="2.30.180.10:FF:000032">
    <property type="entry name" value="Fasciclin domain-containing protein, putative"/>
    <property type="match status" value="1"/>
</dbReference>
<reference evidence="3" key="1">
    <citation type="submission" date="2023-10" db="EMBL/GenBank/DDBJ databases">
        <title>Development of a sustainable strategy for remediation of hydrocarbon-contaminated territories based on the waste exchange concept.</title>
        <authorList>
            <person name="Krivoruchko A."/>
        </authorList>
    </citation>
    <scope>NUCLEOTIDE SEQUENCE</scope>
    <source>
        <strain evidence="3">IEGM 1175</strain>
    </source>
</reference>
<dbReference type="PANTHER" id="PTHR10900:SF77">
    <property type="entry name" value="FI19380P1"/>
    <property type="match status" value="1"/>
</dbReference>
<feature type="domain" description="FAS1" evidence="2">
    <location>
        <begin position="110"/>
        <end position="248"/>
    </location>
</feature>
<dbReference type="EMBL" id="JAWLKJ010000002">
    <property type="protein sequence ID" value="MDV6298910.1"/>
    <property type="molecule type" value="Genomic_DNA"/>
</dbReference>
<evidence type="ECO:0000313" key="4">
    <source>
        <dbReference type="Proteomes" id="UP001185873"/>
    </source>
</evidence>
<gene>
    <name evidence="3" type="ORF">R3P82_07250</name>
</gene>
<dbReference type="Gene3D" id="2.30.180.10">
    <property type="entry name" value="FAS1 domain"/>
    <property type="match status" value="1"/>
</dbReference>
<dbReference type="AlphaFoldDB" id="A0AAE4QVI1"/>
<evidence type="ECO:0000313" key="3">
    <source>
        <dbReference type="EMBL" id="MDV6298910.1"/>
    </source>
</evidence>
<comment type="caution">
    <text evidence="3">The sequence shown here is derived from an EMBL/GenBank/DDBJ whole genome shotgun (WGS) entry which is preliminary data.</text>
</comment>
<dbReference type="Pfam" id="PF02469">
    <property type="entry name" value="Fasciclin"/>
    <property type="match status" value="1"/>
</dbReference>
<accession>A0AAE4QVI1</accession>
<dbReference type="GO" id="GO:0005615">
    <property type="term" value="C:extracellular space"/>
    <property type="evidence" value="ECO:0007669"/>
    <property type="project" value="TreeGrafter"/>
</dbReference>
<proteinExistence type="predicted"/>
<dbReference type="InterPro" id="IPR036378">
    <property type="entry name" value="FAS1_dom_sf"/>
</dbReference>
<feature type="region of interest" description="Disordered" evidence="1">
    <location>
        <begin position="52"/>
        <end position="80"/>
    </location>
</feature>
<protein>
    <submittedName>
        <fullName evidence="3">Fasciclin domain-containing protein</fullName>
    </submittedName>
</protein>
<dbReference type="SMART" id="SM00554">
    <property type="entry name" value="FAS1"/>
    <property type="match status" value="1"/>
</dbReference>
<name>A0AAE4QVI1_9ACTN</name>
<dbReference type="PROSITE" id="PS50213">
    <property type="entry name" value="FAS1"/>
    <property type="match status" value="1"/>
</dbReference>
<dbReference type="Proteomes" id="UP001185873">
    <property type="component" value="Unassembled WGS sequence"/>
</dbReference>
<dbReference type="PANTHER" id="PTHR10900">
    <property type="entry name" value="PERIOSTIN-RELATED"/>
    <property type="match status" value="1"/>
</dbReference>
<dbReference type="InterPro" id="IPR050904">
    <property type="entry name" value="Adhesion/Biosynth-related"/>
</dbReference>
<evidence type="ECO:0000256" key="1">
    <source>
        <dbReference type="SAM" id="MobiDB-lite"/>
    </source>
</evidence>
<evidence type="ECO:0000259" key="2">
    <source>
        <dbReference type="PROSITE" id="PS50213"/>
    </source>
</evidence>
<dbReference type="InterPro" id="IPR000782">
    <property type="entry name" value="FAS1_domain"/>
</dbReference>
<dbReference type="RefSeq" id="WP_317469442.1">
    <property type="nucleotide sequence ID" value="NZ_JAWLKJ010000002.1"/>
</dbReference>
<organism evidence="3 4">
    <name type="scientific">Dietzia maris</name>
    <dbReference type="NCBI Taxonomy" id="37915"/>
    <lineage>
        <taxon>Bacteria</taxon>
        <taxon>Bacillati</taxon>
        <taxon>Actinomycetota</taxon>
        <taxon>Actinomycetes</taxon>
        <taxon>Mycobacteriales</taxon>
        <taxon>Dietziaceae</taxon>
        <taxon>Dietzia</taxon>
    </lineage>
</organism>